<keyword evidence="5 7" id="KW-0408">Iron</keyword>
<dbReference type="Proteomes" id="UP000248544">
    <property type="component" value="Unassembled WGS sequence"/>
</dbReference>
<dbReference type="FunFam" id="1.10.630.10:FF:000018">
    <property type="entry name" value="Cytochrome P450 monooxygenase"/>
    <property type="match status" value="1"/>
</dbReference>
<dbReference type="InterPro" id="IPR002397">
    <property type="entry name" value="Cyt_P450_B"/>
</dbReference>
<evidence type="ECO:0000256" key="1">
    <source>
        <dbReference type="ARBA" id="ARBA00010617"/>
    </source>
</evidence>
<keyword evidence="2 7" id="KW-0349">Heme</keyword>
<dbReference type="PRINTS" id="PR00359">
    <property type="entry name" value="BP450"/>
</dbReference>
<evidence type="ECO:0000256" key="5">
    <source>
        <dbReference type="ARBA" id="ARBA00023004"/>
    </source>
</evidence>
<name>A0A2W2HIL1_9ACTN</name>
<keyword evidence="9" id="KW-1185">Reference proteome</keyword>
<dbReference type="PANTHER" id="PTHR46696:SF6">
    <property type="entry name" value="P450, PUTATIVE (EUROFUNG)-RELATED"/>
    <property type="match status" value="1"/>
</dbReference>
<evidence type="ECO:0000256" key="4">
    <source>
        <dbReference type="ARBA" id="ARBA00023002"/>
    </source>
</evidence>
<sequence length="411" mass="45445">MTVGETYDPLGAHLRDPYPVYDRARQEEPVFYSPVMGAWVVTRYDDVVTVLRDPVLYSSSAPFTNAFPLREATLAELGKGYPPQPDLIQSDGETHLRLRAPIADVLKPDRVAALEPFVREQAADLVASFAGAGRVEFMTQYAVPLPCRTIGRLCGLSAEQARLAYEWLDAFIILRSARLTEEEELAGARGFVRLQELIGSLVRERRAKPREDAISEVVAASVPGEEPLSYEDEAQVVANLFQLVIAGHITTVPLGGMAMALLLDHREQWERLCADPSLIPGAVEEILRYGTPASGLYREVTAPTELGGVALPAGSRVLLRYNAANRDPGKFQHAAEFDIERQRNRHLAFGRGVHFCVGAGLARMQLRITLETLTSELPGLRLAEPVSYRPVHDVRHPEAVHLVWWRAGGDE</sequence>
<dbReference type="AlphaFoldDB" id="A0A2W2HIL1"/>
<evidence type="ECO:0000256" key="7">
    <source>
        <dbReference type="RuleBase" id="RU000461"/>
    </source>
</evidence>
<keyword evidence="6 7" id="KW-0503">Monooxygenase</keyword>
<accession>A0A2W2HIL1</accession>
<dbReference type="Pfam" id="PF00067">
    <property type="entry name" value="p450"/>
    <property type="match status" value="1"/>
</dbReference>
<dbReference type="RefSeq" id="WP_111166510.1">
    <property type="nucleotide sequence ID" value="NZ_POUA01000042.1"/>
</dbReference>
<evidence type="ECO:0000313" key="9">
    <source>
        <dbReference type="Proteomes" id="UP000248544"/>
    </source>
</evidence>
<dbReference type="Gene3D" id="1.10.630.10">
    <property type="entry name" value="Cytochrome P450"/>
    <property type="match status" value="1"/>
</dbReference>
<dbReference type="GO" id="GO:0016705">
    <property type="term" value="F:oxidoreductase activity, acting on paired donors, with incorporation or reduction of molecular oxygen"/>
    <property type="evidence" value="ECO:0007669"/>
    <property type="project" value="InterPro"/>
</dbReference>
<protein>
    <submittedName>
        <fullName evidence="8">Cytochrome P450</fullName>
    </submittedName>
</protein>
<dbReference type="InterPro" id="IPR036396">
    <property type="entry name" value="Cyt_P450_sf"/>
</dbReference>
<dbReference type="PANTHER" id="PTHR46696">
    <property type="entry name" value="P450, PUTATIVE (EUROFUNG)-RELATED"/>
    <property type="match status" value="1"/>
</dbReference>
<proteinExistence type="inferred from homology"/>
<dbReference type="PROSITE" id="PS00086">
    <property type="entry name" value="CYTOCHROME_P450"/>
    <property type="match status" value="1"/>
</dbReference>
<gene>
    <name evidence="8" type="ORF">C1I98_08385</name>
</gene>
<evidence type="ECO:0000256" key="2">
    <source>
        <dbReference type="ARBA" id="ARBA00022617"/>
    </source>
</evidence>
<reference evidence="8 9" key="1">
    <citation type="submission" date="2018-01" db="EMBL/GenBank/DDBJ databases">
        <title>Draft genome sequence of Sphaerisporangium sp. 7K107.</title>
        <authorList>
            <person name="Sahin N."/>
            <person name="Saygin H."/>
            <person name="Ay H."/>
        </authorList>
    </citation>
    <scope>NUCLEOTIDE SEQUENCE [LARGE SCALE GENOMIC DNA]</scope>
    <source>
        <strain evidence="8 9">7K107</strain>
    </source>
</reference>
<evidence type="ECO:0000256" key="3">
    <source>
        <dbReference type="ARBA" id="ARBA00022723"/>
    </source>
</evidence>
<dbReference type="GO" id="GO:0020037">
    <property type="term" value="F:heme binding"/>
    <property type="evidence" value="ECO:0007669"/>
    <property type="project" value="InterPro"/>
</dbReference>
<comment type="similarity">
    <text evidence="1 7">Belongs to the cytochrome P450 family.</text>
</comment>
<keyword evidence="4 7" id="KW-0560">Oxidoreductase</keyword>
<dbReference type="InterPro" id="IPR001128">
    <property type="entry name" value="Cyt_P450"/>
</dbReference>
<evidence type="ECO:0000313" key="8">
    <source>
        <dbReference type="EMBL" id="PZG51505.1"/>
    </source>
</evidence>
<dbReference type="GO" id="GO:0005506">
    <property type="term" value="F:iron ion binding"/>
    <property type="evidence" value="ECO:0007669"/>
    <property type="project" value="InterPro"/>
</dbReference>
<dbReference type="InterPro" id="IPR017972">
    <property type="entry name" value="Cyt_P450_CS"/>
</dbReference>
<evidence type="ECO:0000256" key="6">
    <source>
        <dbReference type="ARBA" id="ARBA00023033"/>
    </source>
</evidence>
<dbReference type="GO" id="GO:0004497">
    <property type="term" value="F:monooxygenase activity"/>
    <property type="evidence" value="ECO:0007669"/>
    <property type="project" value="UniProtKB-KW"/>
</dbReference>
<dbReference type="EMBL" id="POUA01000042">
    <property type="protein sequence ID" value="PZG51505.1"/>
    <property type="molecule type" value="Genomic_DNA"/>
</dbReference>
<comment type="caution">
    <text evidence="8">The sequence shown here is derived from an EMBL/GenBank/DDBJ whole genome shotgun (WGS) entry which is preliminary data.</text>
</comment>
<keyword evidence="3 7" id="KW-0479">Metal-binding</keyword>
<dbReference type="SUPFAM" id="SSF48264">
    <property type="entry name" value="Cytochrome P450"/>
    <property type="match status" value="1"/>
</dbReference>
<organism evidence="8 9">
    <name type="scientific">Spongiactinospora gelatinilytica</name>
    <dbReference type="NCBI Taxonomy" id="2666298"/>
    <lineage>
        <taxon>Bacteria</taxon>
        <taxon>Bacillati</taxon>
        <taxon>Actinomycetota</taxon>
        <taxon>Actinomycetes</taxon>
        <taxon>Streptosporangiales</taxon>
        <taxon>Streptosporangiaceae</taxon>
        <taxon>Spongiactinospora</taxon>
    </lineage>
</organism>